<feature type="active site" description="Charge relay system" evidence="2">
    <location>
        <position position="350"/>
    </location>
</feature>
<feature type="domain" description="Serine aminopeptidase S33" evidence="3">
    <location>
        <begin position="111"/>
        <end position="218"/>
    </location>
</feature>
<gene>
    <name evidence="5" type="primary">Aste57867_15642</name>
    <name evidence="4" type="ORF">As57867_015586</name>
    <name evidence="5" type="ORF">ASTE57867_15642</name>
</gene>
<dbReference type="PANTHER" id="PTHR10794:SF93">
    <property type="entry name" value="SERINE AMINOPEPTIDASE S33 DOMAIN-CONTAINING PROTEIN"/>
    <property type="match status" value="1"/>
</dbReference>
<dbReference type="GO" id="GO:0047372">
    <property type="term" value="F:monoacylglycerol lipase activity"/>
    <property type="evidence" value="ECO:0007669"/>
    <property type="project" value="TreeGrafter"/>
</dbReference>
<evidence type="ECO:0000256" key="1">
    <source>
        <dbReference type="ARBA" id="ARBA00010884"/>
    </source>
</evidence>
<dbReference type="PANTHER" id="PTHR10794">
    <property type="entry name" value="ABHYDROLASE DOMAIN-CONTAINING PROTEIN"/>
    <property type="match status" value="1"/>
</dbReference>
<dbReference type="AlphaFoldDB" id="A0A485L5G9"/>
<dbReference type="InterPro" id="IPR022742">
    <property type="entry name" value="Hydrolase_4"/>
</dbReference>
<dbReference type="Proteomes" id="UP000332933">
    <property type="component" value="Unassembled WGS sequence"/>
</dbReference>
<keyword evidence="6" id="KW-1185">Reference proteome</keyword>
<dbReference type="PIRSF" id="PIRSF005211">
    <property type="entry name" value="Ab_hydro_YheT"/>
    <property type="match status" value="1"/>
</dbReference>
<evidence type="ECO:0000259" key="3">
    <source>
        <dbReference type="Pfam" id="PF12146"/>
    </source>
</evidence>
<dbReference type="SUPFAM" id="SSF53474">
    <property type="entry name" value="alpha/beta-Hydrolases"/>
    <property type="match status" value="1"/>
</dbReference>
<evidence type="ECO:0000313" key="4">
    <source>
        <dbReference type="EMBL" id="KAF0693389.1"/>
    </source>
</evidence>
<name>A0A485L5G9_9STRA</name>
<dbReference type="InterPro" id="IPR029058">
    <property type="entry name" value="AB_hydrolase_fold"/>
</dbReference>
<evidence type="ECO:0000313" key="6">
    <source>
        <dbReference type="Proteomes" id="UP000332933"/>
    </source>
</evidence>
<dbReference type="Gene3D" id="3.40.50.1820">
    <property type="entry name" value="alpha/beta hydrolase"/>
    <property type="match status" value="1"/>
</dbReference>
<evidence type="ECO:0000313" key="5">
    <source>
        <dbReference type="EMBL" id="VFT92438.1"/>
    </source>
</evidence>
<dbReference type="GO" id="GO:0034338">
    <property type="term" value="F:short-chain carboxylesterase activity"/>
    <property type="evidence" value="ECO:0007669"/>
    <property type="project" value="TreeGrafter"/>
</dbReference>
<dbReference type="InterPro" id="IPR012020">
    <property type="entry name" value="ABHD4"/>
</dbReference>
<dbReference type="OrthoDB" id="73183at2759"/>
<feature type="active site" description="Charge relay system" evidence="2">
    <location>
        <position position="188"/>
    </location>
</feature>
<protein>
    <submittedName>
        <fullName evidence="5">Aste57867_15642 protein</fullName>
    </submittedName>
</protein>
<proteinExistence type="inferred from homology"/>
<dbReference type="Pfam" id="PF12146">
    <property type="entry name" value="Hydrolase_4"/>
    <property type="match status" value="1"/>
</dbReference>
<evidence type="ECO:0000256" key="2">
    <source>
        <dbReference type="PIRSR" id="PIRSR005211-1"/>
    </source>
</evidence>
<reference evidence="4" key="2">
    <citation type="submission" date="2019-06" db="EMBL/GenBank/DDBJ databases">
        <title>Genomics analysis of Aphanomyces spp. identifies a new class of oomycete effector associated with host adaptation.</title>
        <authorList>
            <person name="Gaulin E."/>
        </authorList>
    </citation>
    <scope>NUCLEOTIDE SEQUENCE</scope>
    <source>
        <strain evidence="4">CBS 578.67</strain>
    </source>
</reference>
<dbReference type="EMBL" id="CAADRA010005725">
    <property type="protein sequence ID" value="VFT92438.1"/>
    <property type="molecule type" value="Genomic_DNA"/>
</dbReference>
<dbReference type="EMBL" id="VJMH01005704">
    <property type="protein sequence ID" value="KAF0693389.1"/>
    <property type="molecule type" value="Genomic_DNA"/>
</dbReference>
<feature type="active site" description="Charge relay system" evidence="2">
    <location>
        <position position="321"/>
    </location>
</feature>
<accession>A0A485L5G9</accession>
<sequence length="385" mass="41910">MLEALYLALLAAAVAVVAVIALSAWRRIPGTVELIYNGSSAIHCNVAATAKTLTSAYDPPWWALNAHLQLVMFALVPQVRIDYSREILSLPDGGIVSLDWLGAALPSDAPIVLVLHTLAGCSKDLRYFCDAAVRAGYRAVVFNKRGHGKTPLTTPKMQAFGCIEDMKLVIQHIQDKYPAVPLVGAGYSAGAGLLSAYLGELGADSALQAGVLVSPGYDHYIVHANARDASHFHELGGVHPVYNFLMAKSLKMLLAPHRQALGSHIDFSGAMLSTCMADFDKAVYLKLHKIESLPEYWEKFGPLRAVDNIAVPTLFISSKDDPVCRPDLIDVSLFDRNPHLMLAFTTYGSHCGFYQVKEGRLDSWAPHAALDYLDSILDRRRTPAA</sequence>
<reference evidence="5 6" key="1">
    <citation type="submission" date="2019-03" db="EMBL/GenBank/DDBJ databases">
        <authorList>
            <person name="Gaulin E."/>
            <person name="Dumas B."/>
        </authorList>
    </citation>
    <scope>NUCLEOTIDE SEQUENCE [LARGE SCALE GENOMIC DNA]</scope>
    <source>
        <strain evidence="5">CBS 568.67</strain>
    </source>
</reference>
<dbReference type="InterPro" id="IPR050960">
    <property type="entry name" value="AB_hydrolase_4_sf"/>
</dbReference>
<organism evidence="5 6">
    <name type="scientific">Aphanomyces stellatus</name>
    <dbReference type="NCBI Taxonomy" id="120398"/>
    <lineage>
        <taxon>Eukaryota</taxon>
        <taxon>Sar</taxon>
        <taxon>Stramenopiles</taxon>
        <taxon>Oomycota</taxon>
        <taxon>Saprolegniomycetes</taxon>
        <taxon>Saprolegniales</taxon>
        <taxon>Verrucalvaceae</taxon>
        <taxon>Aphanomyces</taxon>
    </lineage>
</organism>
<comment type="similarity">
    <text evidence="1">Belongs to the AB hydrolase superfamily. AB hydrolase 4 family.</text>
</comment>